<dbReference type="PANTHER" id="PTHR34390:SF2">
    <property type="entry name" value="SUCCINATE TRANSPORTER SUBUNIT YJJP-RELATED"/>
    <property type="match status" value="1"/>
</dbReference>
<dbReference type="GO" id="GO:0022857">
    <property type="term" value="F:transmembrane transporter activity"/>
    <property type="evidence" value="ECO:0007669"/>
    <property type="project" value="InterPro"/>
</dbReference>
<dbReference type="EMBL" id="JAAUVV010000016">
    <property type="protein sequence ID" value="NJJ04364.1"/>
    <property type="molecule type" value="Genomic_DNA"/>
</dbReference>
<dbReference type="AlphaFoldDB" id="A0AAP6XL14"/>
<feature type="transmembrane region" description="Helical" evidence="7">
    <location>
        <begin position="368"/>
        <end position="387"/>
    </location>
</feature>
<evidence type="ECO:0000313" key="10">
    <source>
        <dbReference type="EMBL" id="NJJ04364.1"/>
    </source>
</evidence>
<keyword evidence="3 7" id="KW-0812">Transmembrane</keyword>
<dbReference type="InterPro" id="IPR010619">
    <property type="entry name" value="ThrE-like_N"/>
</dbReference>
<feature type="transmembrane region" description="Helical" evidence="7">
    <location>
        <begin position="425"/>
        <end position="447"/>
    </location>
</feature>
<sequence>MACVEKRLWGKLRGSRQRLATIDAARTSPPPSVLAPINLTDPTEVAAVMNIAARIGEILIANATTSADAIKQIHTVCSSYGLHYVHVSITVNTITLNTIIGVDHRTPVNVFRVVTMISENYHKLQEVDRLIRSIRSGATPPEMAEKVLDEIDNAPIPYRNTRNLAGWTVMGFFVAMLLGGDLLLMFFGGLTAFLIMGFSKLLSRGGLPGFFHNVIGGFVATLPAAIAYDFSASIGHTINPSQLIATGIIVLLAGLTLVQSLLDGVTGSMVNASARFFQAMLGTGGIVAGVAAGVQVSELVGMPLPPVEVLPADAAYNNVWLTTFGGAMAAAAFAVCCFAERAAVLLSFVTAATGSFIFYIVLTPLGAGRLLAIAACAVAVGLAGGLISRRFLINPVITAVAGVTPFLPGSWIYRGMYALMNEQLLLGMMNLLTAIGTCLALAGGVVFGEWLARRIRAPQLYVPYEAFRRAGRLTFQQIRRVRRRR</sequence>
<comment type="similarity">
    <text evidence="6">Belongs to the ThrE exporter (TC 2.A.79) family.</text>
</comment>
<comment type="subcellular location">
    <subcellularLocation>
        <location evidence="1">Cell membrane</location>
        <topology evidence="1">Multi-pass membrane protein</topology>
    </subcellularLocation>
</comment>
<evidence type="ECO:0000256" key="1">
    <source>
        <dbReference type="ARBA" id="ARBA00004651"/>
    </source>
</evidence>
<organism evidence="10 11">
    <name type="scientific">Corynebacterium coyleae</name>
    <dbReference type="NCBI Taxonomy" id="53374"/>
    <lineage>
        <taxon>Bacteria</taxon>
        <taxon>Bacillati</taxon>
        <taxon>Actinomycetota</taxon>
        <taxon>Actinomycetes</taxon>
        <taxon>Mycobacteriales</taxon>
        <taxon>Corynebacteriaceae</taxon>
        <taxon>Corynebacterium</taxon>
    </lineage>
</organism>
<feature type="transmembrane region" description="Helical" evidence="7">
    <location>
        <begin position="342"/>
        <end position="362"/>
    </location>
</feature>
<feature type="transmembrane region" description="Helical" evidence="7">
    <location>
        <begin position="243"/>
        <end position="262"/>
    </location>
</feature>
<name>A0AAP6XL14_9CORY</name>
<evidence type="ECO:0000313" key="11">
    <source>
        <dbReference type="Proteomes" id="UP000591626"/>
    </source>
</evidence>
<dbReference type="GO" id="GO:0005886">
    <property type="term" value="C:plasma membrane"/>
    <property type="evidence" value="ECO:0007669"/>
    <property type="project" value="UniProtKB-SubCell"/>
</dbReference>
<keyword evidence="5 7" id="KW-0472">Membrane</keyword>
<proteinExistence type="inferred from homology"/>
<evidence type="ECO:0000256" key="3">
    <source>
        <dbReference type="ARBA" id="ARBA00022692"/>
    </source>
</evidence>
<feature type="transmembrane region" description="Helical" evidence="7">
    <location>
        <begin position="314"/>
        <end position="335"/>
    </location>
</feature>
<gene>
    <name evidence="10" type="ORF">HC138_08395</name>
</gene>
<evidence type="ECO:0000256" key="4">
    <source>
        <dbReference type="ARBA" id="ARBA00022989"/>
    </source>
</evidence>
<evidence type="ECO:0000256" key="5">
    <source>
        <dbReference type="ARBA" id="ARBA00023136"/>
    </source>
</evidence>
<evidence type="ECO:0000259" key="9">
    <source>
        <dbReference type="Pfam" id="PF12821"/>
    </source>
</evidence>
<dbReference type="Pfam" id="PF12821">
    <property type="entry name" value="ThrE_2"/>
    <property type="match status" value="1"/>
</dbReference>
<dbReference type="PANTHER" id="PTHR34390">
    <property type="entry name" value="UPF0442 PROTEIN YJJB-RELATED"/>
    <property type="match status" value="1"/>
</dbReference>
<feature type="transmembrane region" description="Helical" evidence="7">
    <location>
        <begin position="274"/>
        <end position="294"/>
    </location>
</feature>
<dbReference type="InterPro" id="IPR024528">
    <property type="entry name" value="ThrE_2"/>
</dbReference>
<evidence type="ECO:0000256" key="6">
    <source>
        <dbReference type="ARBA" id="ARBA00034125"/>
    </source>
</evidence>
<dbReference type="Pfam" id="PF06738">
    <property type="entry name" value="ThrE"/>
    <property type="match status" value="1"/>
</dbReference>
<dbReference type="GO" id="GO:0015744">
    <property type="term" value="P:succinate transport"/>
    <property type="evidence" value="ECO:0007669"/>
    <property type="project" value="TreeGrafter"/>
</dbReference>
<reference evidence="10 11" key="1">
    <citation type="submission" date="2020-03" db="EMBL/GenBank/DDBJ databases">
        <title>Draft genome sequences of bacterial isolates from the female urobiome.</title>
        <authorList>
            <person name="Miller-Ensminger T."/>
            <person name="Wolfe A.J."/>
            <person name="Putonti C."/>
        </authorList>
    </citation>
    <scope>NUCLEOTIDE SEQUENCE [LARGE SCALE GENOMIC DNA]</scope>
    <source>
        <strain evidence="10 11">UMB8490</strain>
    </source>
</reference>
<evidence type="ECO:0000256" key="2">
    <source>
        <dbReference type="ARBA" id="ARBA00022475"/>
    </source>
</evidence>
<keyword evidence="2" id="KW-1003">Cell membrane</keyword>
<feature type="transmembrane region" description="Helical" evidence="7">
    <location>
        <begin position="392"/>
        <end position="413"/>
    </location>
</feature>
<feature type="domain" description="Threonine/Serine exporter ThrE" evidence="9">
    <location>
        <begin position="326"/>
        <end position="448"/>
    </location>
</feature>
<evidence type="ECO:0000259" key="8">
    <source>
        <dbReference type="Pfam" id="PF06738"/>
    </source>
</evidence>
<keyword evidence="4 7" id="KW-1133">Transmembrane helix</keyword>
<feature type="transmembrane region" description="Helical" evidence="7">
    <location>
        <begin position="210"/>
        <end position="231"/>
    </location>
</feature>
<dbReference type="NCBIfam" id="NF047720">
    <property type="entry name" value="ThrSerExpThrE"/>
    <property type="match status" value="1"/>
</dbReference>
<feature type="transmembrane region" description="Helical" evidence="7">
    <location>
        <begin position="165"/>
        <end position="198"/>
    </location>
</feature>
<accession>A0AAP6XL14</accession>
<feature type="domain" description="Threonine/serine exporter-like N-terminal" evidence="8">
    <location>
        <begin position="51"/>
        <end position="296"/>
    </location>
</feature>
<protein>
    <submittedName>
        <fullName evidence="10">Threonine/serine exporter family protein</fullName>
    </submittedName>
</protein>
<dbReference type="InterPro" id="IPR050539">
    <property type="entry name" value="ThrE_Dicarb/AminoAcid_Exp"/>
</dbReference>
<comment type="caution">
    <text evidence="10">The sequence shown here is derived from an EMBL/GenBank/DDBJ whole genome shotgun (WGS) entry which is preliminary data.</text>
</comment>
<dbReference type="Proteomes" id="UP000591626">
    <property type="component" value="Unassembled WGS sequence"/>
</dbReference>
<evidence type="ECO:0000256" key="7">
    <source>
        <dbReference type="SAM" id="Phobius"/>
    </source>
</evidence>